<evidence type="ECO:0000259" key="4">
    <source>
        <dbReference type="Pfam" id="PF12697"/>
    </source>
</evidence>
<dbReference type="Pfam" id="PF12697">
    <property type="entry name" value="Abhydrolase_6"/>
    <property type="match status" value="1"/>
</dbReference>
<feature type="transmembrane region" description="Helical" evidence="3">
    <location>
        <begin position="43"/>
        <end position="65"/>
    </location>
</feature>
<keyword evidence="3" id="KW-1133">Transmembrane helix</keyword>
<evidence type="ECO:0000313" key="5">
    <source>
        <dbReference type="EMBL" id="QDU66893.1"/>
    </source>
</evidence>
<dbReference type="KEGG" id="pbap:Pla133_19690"/>
<dbReference type="GO" id="GO:0047372">
    <property type="term" value="F:monoacylglycerol lipase activity"/>
    <property type="evidence" value="ECO:0007669"/>
    <property type="project" value="UniProtKB-EC"/>
</dbReference>
<feature type="domain" description="AB hydrolase-1" evidence="4">
    <location>
        <begin position="106"/>
        <end position="306"/>
    </location>
</feature>
<dbReference type="PANTHER" id="PTHR43798:SF31">
    <property type="entry name" value="AB HYDROLASE SUPERFAMILY PROTEIN YCLE"/>
    <property type="match status" value="1"/>
</dbReference>
<organism evidence="5 6">
    <name type="scientific">Engelhardtia mirabilis</name>
    <dbReference type="NCBI Taxonomy" id="2528011"/>
    <lineage>
        <taxon>Bacteria</taxon>
        <taxon>Pseudomonadati</taxon>
        <taxon>Planctomycetota</taxon>
        <taxon>Planctomycetia</taxon>
        <taxon>Planctomycetia incertae sedis</taxon>
        <taxon>Engelhardtia</taxon>
    </lineage>
</organism>
<dbReference type="Gene3D" id="3.40.50.1820">
    <property type="entry name" value="alpha/beta hydrolase"/>
    <property type="match status" value="1"/>
</dbReference>
<dbReference type="InterPro" id="IPR050266">
    <property type="entry name" value="AB_hydrolase_sf"/>
</dbReference>
<gene>
    <name evidence="5" type="ORF">Pla133_19690</name>
</gene>
<keyword evidence="6" id="KW-1185">Reference proteome</keyword>
<evidence type="ECO:0000256" key="3">
    <source>
        <dbReference type="SAM" id="Phobius"/>
    </source>
</evidence>
<protein>
    <submittedName>
        <fullName evidence="5">Thermostable monoacylglycerol lipase</fullName>
        <ecNumber evidence="5">3.1.1.23</ecNumber>
    </submittedName>
</protein>
<dbReference type="PANTHER" id="PTHR43798">
    <property type="entry name" value="MONOACYLGLYCEROL LIPASE"/>
    <property type="match status" value="1"/>
</dbReference>
<dbReference type="RefSeq" id="WP_145064698.1">
    <property type="nucleotide sequence ID" value="NZ_CP036287.1"/>
</dbReference>
<keyword evidence="3" id="KW-0812">Transmembrane</keyword>
<dbReference type="InterPro" id="IPR029058">
    <property type="entry name" value="AB_hydrolase_fold"/>
</dbReference>
<keyword evidence="3" id="KW-0472">Membrane</keyword>
<evidence type="ECO:0000256" key="1">
    <source>
        <dbReference type="ARBA" id="ARBA00022801"/>
    </source>
</evidence>
<reference evidence="5 6" key="1">
    <citation type="submission" date="2019-02" db="EMBL/GenBank/DDBJ databases">
        <title>Deep-cultivation of Planctomycetes and their phenomic and genomic characterization uncovers novel biology.</title>
        <authorList>
            <person name="Wiegand S."/>
            <person name="Jogler M."/>
            <person name="Boedeker C."/>
            <person name="Pinto D."/>
            <person name="Vollmers J."/>
            <person name="Rivas-Marin E."/>
            <person name="Kohn T."/>
            <person name="Peeters S.H."/>
            <person name="Heuer A."/>
            <person name="Rast P."/>
            <person name="Oberbeckmann S."/>
            <person name="Bunk B."/>
            <person name="Jeske O."/>
            <person name="Meyerdierks A."/>
            <person name="Storesund J.E."/>
            <person name="Kallscheuer N."/>
            <person name="Luecker S."/>
            <person name="Lage O.M."/>
            <person name="Pohl T."/>
            <person name="Merkel B.J."/>
            <person name="Hornburger P."/>
            <person name="Mueller R.-W."/>
            <person name="Bruemmer F."/>
            <person name="Labrenz M."/>
            <person name="Spormann A.M."/>
            <person name="Op den Camp H."/>
            <person name="Overmann J."/>
            <person name="Amann R."/>
            <person name="Jetten M.S.M."/>
            <person name="Mascher T."/>
            <person name="Medema M.H."/>
            <person name="Devos D.P."/>
            <person name="Kaster A.-K."/>
            <person name="Ovreas L."/>
            <person name="Rohde M."/>
            <person name="Galperin M.Y."/>
            <person name="Jogler C."/>
        </authorList>
    </citation>
    <scope>NUCLEOTIDE SEQUENCE [LARGE SCALE GENOMIC DNA]</scope>
    <source>
        <strain evidence="5 6">Pla133</strain>
    </source>
</reference>
<dbReference type="GO" id="GO:0016020">
    <property type="term" value="C:membrane"/>
    <property type="evidence" value="ECO:0007669"/>
    <property type="project" value="TreeGrafter"/>
</dbReference>
<keyword evidence="1 5" id="KW-0378">Hydrolase</keyword>
<dbReference type="AlphaFoldDB" id="A0A518BIX5"/>
<feature type="region of interest" description="Disordered" evidence="2">
    <location>
        <begin position="1"/>
        <end position="21"/>
    </location>
</feature>
<accession>A0A518BIX5</accession>
<dbReference type="EMBL" id="CP036287">
    <property type="protein sequence ID" value="QDU66893.1"/>
    <property type="molecule type" value="Genomic_DNA"/>
</dbReference>
<evidence type="ECO:0000256" key="2">
    <source>
        <dbReference type="SAM" id="MobiDB-lite"/>
    </source>
</evidence>
<name>A0A518BIX5_9BACT</name>
<proteinExistence type="predicted"/>
<dbReference type="EC" id="3.1.1.23" evidence="5"/>
<dbReference type="InterPro" id="IPR000073">
    <property type="entry name" value="AB_hydrolase_1"/>
</dbReference>
<dbReference type="SUPFAM" id="SSF53474">
    <property type="entry name" value="alpha/beta-Hydrolases"/>
    <property type="match status" value="1"/>
</dbReference>
<evidence type="ECO:0000313" key="6">
    <source>
        <dbReference type="Proteomes" id="UP000316921"/>
    </source>
</evidence>
<dbReference type="Proteomes" id="UP000316921">
    <property type="component" value="Chromosome"/>
</dbReference>
<sequence length="344" mass="36575">MDPTDPTAGPGPINPLAAEPEGTRQLQGLGPLIAKAQSRRRRLVLAALAAIGLGLALIVVGIFLARLRGLQVLQDELAAFPLDSASGVRPGMAARTLEAPGATTAVLMVHGWCSGPTDFSDLPERLQARGFHVRVMRLPGHGTSPEDFGAQTAEDWRGAVRAEFDDLAARFPRVDGVGFSMGGALLVELAAEREFGRVAVLAPFFGLPYPRPFGWTVGGLAAGLQRILPYVDSGPGVRTLRCREHEDEFLKYRALPLAAVVQADAIGRAVDRDELLARVTEPLLVIAAPDDPVAGAERSLDALARTNSVEPASFIAESSEHILCWDCDAEAVKNAVVEFLLVGE</sequence>